<evidence type="ECO:0000313" key="3">
    <source>
        <dbReference type="Proteomes" id="UP000430272"/>
    </source>
</evidence>
<organism evidence="2 3">
    <name type="scientific">Qipengyuania pelagi</name>
    <dbReference type="NCBI Taxonomy" id="994320"/>
    <lineage>
        <taxon>Bacteria</taxon>
        <taxon>Pseudomonadati</taxon>
        <taxon>Pseudomonadota</taxon>
        <taxon>Alphaproteobacteria</taxon>
        <taxon>Sphingomonadales</taxon>
        <taxon>Erythrobacteraceae</taxon>
        <taxon>Qipengyuania</taxon>
    </lineage>
</organism>
<comment type="caution">
    <text evidence="2">The sequence shown here is derived from an EMBL/GenBank/DDBJ whole genome shotgun (WGS) entry which is preliminary data.</text>
</comment>
<evidence type="ECO:0000313" key="2">
    <source>
        <dbReference type="EMBL" id="MXO53829.1"/>
    </source>
</evidence>
<dbReference type="AlphaFoldDB" id="A0A844Y8Q3"/>
<protein>
    <recommendedName>
        <fullName evidence="1">SecDF P1 head subdomain domain-containing protein</fullName>
    </recommendedName>
</protein>
<name>A0A844Y8Q3_9SPHN</name>
<feature type="domain" description="SecDF P1 head subdomain" evidence="1">
    <location>
        <begin position="16"/>
        <end position="98"/>
    </location>
</feature>
<dbReference type="Gene3D" id="3.30.1360.200">
    <property type="match status" value="1"/>
</dbReference>
<gene>
    <name evidence="2" type="ORF">GRI47_07390</name>
</gene>
<sequence length="119" mass="13496">MTETVTLRILNEDESTWLVSLDLTASNVIQVTVGSDPFSDRPALKIKLNAEAGAWLSENTRKYLMHQMQMAIDSRVILDAQILEPMESGEFMISGGRSRMYEELKRAIKAKSDFEEERA</sequence>
<keyword evidence="3" id="KW-1185">Reference proteome</keyword>
<evidence type="ECO:0000259" key="1">
    <source>
        <dbReference type="Pfam" id="PF22599"/>
    </source>
</evidence>
<dbReference type="InterPro" id="IPR054384">
    <property type="entry name" value="SecDF_P1_head"/>
</dbReference>
<dbReference type="Pfam" id="PF22599">
    <property type="entry name" value="SecDF_P1_head"/>
    <property type="match status" value="1"/>
</dbReference>
<dbReference type="EMBL" id="WTYD01000001">
    <property type="protein sequence ID" value="MXO53829.1"/>
    <property type="molecule type" value="Genomic_DNA"/>
</dbReference>
<accession>A0A844Y8Q3</accession>
<reference evidence="2 3" key="1">
    <citation type="submission" date="2019-12" db="EMBL/GenBank/DDBJ databases">
        <title>Genomic-based taxomic classification of the family Erythrobacteraceae.</title>
        <authorList>
            <person name="Xu L."/>
        </authorList>
    </citation>
    <scope>NUCLEOTIDE SEQUENCE [LARGE SCALE GENOMIC DNA]</scope>
    <source>
        <strain evidence="2 3">JCM 17468</strain>
    </source>
</reference>
<proteinExistence type="predicted"/>
<dbReference type="Proteomes" id="UP000430272">
    <property type="component" value="Unassembled WGS sequence"/>
</dbReference>
<dbReference type="RefSeq" id="WP_160660640.1">
    <property type="nucleotide sequence ID" value="NZ_BAABDV010000001.1"/>
</dbReference>